<proteinExistence type="predicted"/>
<evidence type="ECO:0000313" key="2">
    <source>
        <dbReference type="EMBL" id="CAD9265424.1"/>
    </source>
</evidence>
<feature type="compositionally biased region" description="Basic and acidic residues" evidence="1">
    <location>
        <begin position="807"/>
        <end position="820"/>
    </location>
</feature>
<evidence type="ECO:0000256" key="1">
    <source>
        <dbReference type="SAM" id="MobiDB-lite"/>
    </source>
</evidence>
<gene>
    <name evidence="2" type="ORF">PPAR1163_LOCUS23840</name>
</gene>
<feature type="region of interest" description="Disordered" evidence="1">
    <location>
        <begin position="219"/>
        <end position="247"/>
    </location>
</feature>
<accession>A0A7S1UEG3</accession>
<name>A0A7S1UEG3_9STRA</name>
<reference evidence="2" key="1">
    <citation type="submission" date="2021-01" db="EMBL/GenBank/DDBJ databases">
        <authorList>
            <person name="Corre E."/>
            <person name="Pelletier E."/>
            <person name="Niang G."/>
            <person name="Scheremetjew M."/>
            <person name="Finn R."/>
            <person name="Kale V."/>
            <person name="Holt S."/>
            <person name="Cochrane G."/>
            <person name="Meng A."/>
            <person name="Brown T."/>
            <person name="Cohen L."/>
        </authorList>
    </citation>
    <scope>NUCLEOTIDE SEQUENCE</scope>
    <source>
        <strain evidence="2">CCMP2877</strain>
    </source>
</reference>
<feature type="compositionally biased region" description="Polar residues" evidence="1">
    <location>
        <begin position="685"/>
        <end position="698"/>
    </location>
</feature>
<feature type="region of interest" description="Disordered" evidence="1">
    <location>
        <begin position="628"/>
        <end position="887"/>
    </location>
</feature>
<protein>
    <submittedName>
        <fullName evidence="2">Uncharacterized protein</fullName>
    </submittedName>
</protein>
<sequence>MDLNNLETEDAIAAIAFVSAVERRAFEETRHHPRVKDVLNSLWTSTVADGYEGVHAFGYQRLHALINAALAPEAENEVLFQEAQQDWDECIRDAGGTLTLSYDDFALALFRLSRKLGGGSTSDAFADFLDFLQALALGSTTDEQVEAAQERFAYSAGVEGNSSYRSYSRGSETYSTGVDDEDTIPSYLSMDMASRGTTPIQAQLHTPESAYIERVLASARQRPPTGQRPDLPMTTPKSRSTSYSDFSRALNRSQNTRTRGKIIAPGRLHTSFQPALSAPLVTSVQHAGGDGSGPPRAKTRENVVFIPGIPSRPGSRQKTAAADQRIKPIKVQATVRRHDVQQPSTADAAAAREAKAAKRGVSFEDLRARTMNIDRAVNLWFKEQQKIGLPKGVRLRKDLQKVANPGLNSVLIACKQVGMEAKPGSRKKTRRRKRVRRREQNATITLPTEPSKIEAMYKVASEETPRDWVAQVEATLDIPTPQSERKALPLIRKQVTSGAQRLERSLSHTLLKPPSGLEGVARHVAAGIGPRLNRAALPNYQSEALLSEHQKEQSREALLKYKTASGVLSRPLENPDFANIMKQHVDRSLPAARSNGDAQELVADAAVLAQVVEQERLRREAEAQFLQGVEAKSPSKQATQAPLDLDSGPSSIPKDIPVASPKNLEMVPKDVPLRESPSLEDYVRSNENSSKLPRTSLSLHFEALGAPMPSTPQSGSGSGRRRLRSSEQQRRRLLSAERTRTDSLDMEEVAKPRSPTVTVLRISRNNVSDDRTLELPQPRAPTQLTLGSSPSPEGSLGAPEGGGSFVRFEDLDMPRADRQRRPWSMPATNPCPRPMPLANPAGVMGQEAQTQGEQETLPLRNPDSRSPLPTPAADARPSTAVELTDHGKRQHLIGAISGGLGTLRQPQYPATPELYSRDMLARINSALASGFDAESTNVASFAPTMDSIDKLADPKEVLVIGGTSGATIHGRMNGKLVTGKLSTNHAPPAGHDVLGAKAKELEAGGGASFLEPQRAELHSPRLTSDAKLKRIERMNHMLKMTKERAEKNASASAKRQMLKMKDLETKTRPPSWVAVGGGVALIRGTAPPIFAETLPMQKAHVGNDLDEAADVKRTAKTKDRNIKVFKGVSVFVREEDASVSLG</sequence>
<feature type="compositionally biased region" description="Basic and acidic residues" evidence="1">
    <location>
        <begin position="724"/>
        <end position="751"/>
    </location>
</feature>
<feature type="compositionally biased region" description="Low complexity" evidence="1">
    <location>
        <begin position="786"/>
        <end position="798"/>
    </location>
</feature>
<feature type="region of interest" description="Disordered" evidence="1">
    <location>
        <begin position="162"/>
        <end position="181"/>
    </location>
</feature>
<dbReference type="AlphaFoldDB" id="A0A7S1UEG3"/>
<feature type="compositionally biased region" description="Low complexity" evidence="1">
    <location>
        <begin position="162"/>
        <end position="177"/>
    </location>
</feature>
<organism evidence="2">
    <name type="scientific">Phaeomonas parva</name>
    <dbReference type="NCBI Taxonomy" id="124430"/>
    <lineage>
        <taxon>Eukaryota</taxon>
        <taxon>Sar</taxon>
        <taxon>Stramenopiles</taxon>
        <taxon>Ochrophyta</taxon>
        <taxon>Pinguiophyceae</taxon>
        <taxon>Pinguiochrysidales</taxon>
        <taxon>Pinguiochrysidaceae</taxon>
        <taxon>Phaeomonas</taxon>
    </lineage>
</organism>
<feature type="compositionally biased region" description="Low complexity" evidence="1">
    <location>
        <begin position="845"/>
        <end position="856"/>
    </location>
</feature>
<dbReference type="EMBL" id="HBGJ01037729">
    <property type="protein sequence ID" value="CAD9265424.1"/>
    <property type="molecule type" value="Transcribed_RNA"/>
</dbReference>
<feature type="compositionally biased region" description="Polar residues" evidence="1">
    <location>
        <begin position="235"/>
        <end position="247"/>
    </location>
</feature>